<keyword evidence="5" id="KW-1185">Reference proteome</keyword>
<dbReference type="PANTHER" id="PTHR45740:SF2">
    <property type="entry name" value="POLY [ADP-RIBOSE] POLYMERASE"/>
    <property type="match status" value="1"/>
</dbReference>
<feature type="non-terminal residue" evidence="4">
    <location>
        <position position="1"/>
    </location>
</feature>
<protein>
    <recommendedName>
        <fullName evidence="6">Poly [ADP-ribose] polymerase</fullName>
    </recommendedName>
</protein>
<evidence type="ECO:0000259" key="2">
    <source>
        <dbReference type="PROSITE" id="PS50103"/>
    </source>
</evidence>
<dbReference type="InterPro" id="IPR012317">
    <property type="entry name" value="Poly(ADP-ribose)pol_cat_dom"/>
</dbReference>
<evidence type="ECO:0000256" key="1">
    <source>
        <dbReference type="PROSITE-ProRule" id="PRU00723"/>
    </source>
</evidence>
<dbReference type="Gene3D" id="3.30.1370.210">
    <property type="match status" value="1"/>
</dbReference>
<accession>A0ABN8N447</accession>
<feature type="zinc finger region" description="C3H1-type" evidence="1">
    <location>
        <begin position="108"/>
        <end position="134"/>
    </location>
</feature>
<reference evidence="4 5" key="1">
    <citation type="submission" date="2022-05" db="EMBL/GenBank/DDBJ databases">
        <authorList>
            <consortium name="Genoscope - CEA"/>
            <person name="William W."/>
        </authorList>
    </citation>
    <scope>NUCLEOTIDE SEQUENCE [LARGE SCALE GENOMIC DNA]</scope>
</reference>
<dbReference type="EMBL" id="CALNXK010000009">
    <property type="protein sequence ID" value="CAH3041253.1"/>
    <property type="molecule type" value="Genomic_DNA"/>
</dbReference>
<feature type="domain" description="C3H1-type" evidence="2">
    <location>
        <begin position="108"/>
        <end position="134"/>
    </location>
</feature>
<dbReference type="PROSITE" id="PS51059">
    <property type="entry name" value="PARP_CATALYTIC"/>
    <property type="match status" value="1"/>
</dbReference>
<name>A0ABN8N447_9CNID</name>
<dbReference type="PANTHER" id="PTHR45740">
    <property type="entry name" value="POLY [ADP-RIBOSE] POLYMERASE"/>
    <property type="match status" value="1"/>
</dbReference>
<feature type="domain" description="PARP catalytic" evidence="3">
    <location>
        <begin position="408"/>
        <end position="612"/>
    </location>
</feature>
<dbReference type="InterPro" id="IPR051712">
    <property type="entry name" value="ARTD-AVP"/>
</dbReference>
<dbReference type="CDD" id="cd01439">
    <property type="entry name" value="TCCD_inducible_PARP_like"/>
    <property type="match status" value="1"/>
</dbReference>
<dbReference type="Proteomes" id="UP001159405">
    <property type="component" value="Unassembled WGS sequence"/>
</dbReference>
<keyword evidence="1" id="KW-0863">Zinc-finger</keyword>
<dbReference type="Pfam" id="PF00644">
    <property type="entry name" value="PARP"/>
    <property type="match status" value="1"/>
</dbReference>
<organism evidence="4 5">
    <name type="scientific">Porites lobata</name>
    <dbReference type="NCBI Taxonomy" id="104759"/>
    <lineage>
        <taxon>Eukaryota</taxon>
        <taxon>Metazoa</taxon>
        <taxon>Cnidaria</taxon>
        <taxon>Anthozoa</taxon>
        <taxon>Hexacorallia</taxon>
        <taxon>Scleractinia</taxon>
        <taxon>Fungiina</taxon>
        <taxon>Poritidae</taxon>
        <taxon>Porites</taxon>
    </lineage>
</organism>
<dbReference type="InterPro" id="IPR000571">
    <property type="entry name" value="Znf_CCCH"/>
</dbReference>
<evidence type="ECO:0008006" key="6">
    <source>
        <dbReference type="Google" id="ProtNLM"/>
    </source>
</evidence>
<evidence type="ECO:0000259" key="3">
    <source>
        <dbReference type="PROSITE" id="PS51059"/>
    </source>
</evidence>
<dbReference type="PROSITE" id="PS50103">
    <property type="entry name" value="ZF_C3H1"/>
    <property type="match status" value="1"/>
</dbReference>
<evidence type="ECO:0000313" key="5">
    <source>
        <dbReference type="Proteomes" id="UP001159405"/>
    </source>
</evidence>
<proteinExistence type="predicted"/>
<gene>
    <name evidence="4" type="ORF">PLOB_00048148</name>
</gene>
<evidence type="ECO:0000313" key="4">
    <source>
        <dbReference type="EMBL" id="CAH3041253.1"/>
    </source>
</evidence>
<keyword evidence="1" id="KW-0862">Zinc</keyword>
<sequence>TNLEDQWTKWLEKVSEGLVVLQKDQNGKVIGTVVDMRVKMCPKYLEEGPHYSLGSCPRWHICKRFLEGNCRGGCSRSHDFYDESNRDKIERFFLELFPNELIRRIVSYSLPQVCLLFLNGKCNYDGCPYLHICPSMVRKFNCECSLTHNNAGLSLHNKEVLQRYWLQARITDFALLNILVPVEQRNFKSSVTVIRICCPNLKLPIFEDPKGALKILNANAFVIDNLITPHLSVTIKRLTRYKQKAVLAAMLEGNSMPSNMAVSNFGCKIIFMRAVNFWHQQDSNSFVTFICLKYYSYYNLKRKYKCYMITSVGAQEKPPQATQRALRSPPSQILPIVSTILSEIVSSFHPGRYVNCLITAKGSQSQVRAALSVIGWYQKGPCVNYDYVIKNFKRLPFAFRNRAINGHLPDHWSSMSSEKIYIRVKLEPSSKEFKIVERLFRHTMKDEGVIVEIKRLQNPFLWEKYCRLAIFVISFVVHNLPLESANEKQLFHGTSKHSVGAICKQNFDWRVPIKNGNDYGRGIYFAKNASDSKYYAKPSEHHHRYMFLARVLVGTYTAGARSYCRPPPKYYVDPESDLYDSCVNNVKNPTVFVIFDNDQCYPEYIIKYFTLE</sequence>
<comment type="caution">
    <text evidence="4">The sequence shown here is derived from an EMBL/GenBank/DDBJ whole genome shotgun (WGS) entry which is preliminary data.</text>
</comment>
<feature type="non-terminal residue" evidence="4">
    <location>
        <position position="612"/>
    </location>
</feature>
<dbReference type="SUPFAM" id="SSF56399">
    <property type="entry name" value="ADP-ribosylation"/>
    <property type="match status" value="1"/>
</dbReference>
<dbReference type="Gene3D" id="3.90.228.10">
    <property type="match status" value="1"/>
</dbReference>
<keyword evidence="1" id="KW-0479">Metal-binding</keyword>